<evidence type="ECO:0000313" key="1">
    <source>
        <dbReference type="EMBL" id="KAH7905129.1"/>
    </source>
</evidence>
<proteinExistence type="predicted"/>
<name>A0ACB7ZW83_9AGAM</name>
<dbReference type="Proteomes" id="UP000790377">
    <property type="component" value="Unassembled WGS sequence"/>
</dbReference>
<comment type="caution">
    <text evidence="1">The sequence shown here is derived from an EMBL/GenBank/DDBJ whole genome shotgun (WGS) entry which is preliminary data.</text>
</comment>
<evidence type="ECO:0000313" key="2">
    <source>
        <dbReference type="Proteomes" id="UP000790377"/>
    </source>
</evidence>
<accession>A0ACB7ZW83</accession>
<reference evidence="1" key="1">
    <citation type="journal article" date="2021" name="New Phytol.">
        <title>Evolutionary innovations through gain and loss of genes in the ectomycorrhizal Boletales.</title>
        <authorList>
            <person name="Wu G."/>
            <person name="Miyauchi S."/>
            <person name="Morin E."/>
            <person name="Kuo A."/>
            <person name="Drula E."/>
            <person name="Varga T."/>
            <person name="Kohler A."/>
            <person name="Feng B."/>
            <person name="Cao Y."/>
            <person name="Lipzen A."/>
            <person name="Daum C."/>
            <person name="Hundley H."/>
            <person name="Pangilinan J."/>
            <person name="Johnson J."/>
            <person name="Barry K."/>
            <person name="LaButti K."/>
            <person name="Ng V."/>
            <person name="Ahrendt S."/>
            <person name="Min B."/>
            <person name="Choi I.G."/>
            <person name="Park H."/>
            <person name="Plett J.M."/>
            <person name="Magnuson J."/>
            <person name="Spatafora J.W."/>
            <person name="Nagy L.G."/>
            <person name="Henrissat B."/>
            <person name="Grigoriev I.V."/>
            <person name="Yang Z.L."/>
            <person name="Xu J."/>
            <person name="Martin F.M."/>
        </authorList>
    </citation>
    <scope>NUCLEOTIDE SEQUENCE</scope>
    <source>
        <strain evidence="1">ATCC 28755</strain>
    </source>
</reference>
<protein>
    <submittedName>
        <fullName evidence="1">Uncharacterized protein</fullName>
    </submittedName>
</protein>
<dbReference type="EMBL" id="MU268265">
    <property type="protein sequence ID" value="KAH7905129.1"/>
    <property type="molecule type" value="Genomic_DNA"/>
</dbReference>
<organism evidence="1 2">
    <name type="scientific">Hygrophoropsis aurantiaca</name>
    <dbReference type="NCBI Taxonomy" id="72124"/>
    <lineage>
        <taxon>Eukaryota</taxon>
        <taxon>Fungi</taxon>
        <taxon>Dikarya</taxon>
        <taxon>Basidiomycota</taxon>
        <taxon>Agaricomycotina</taxon>
        <taxon>Agaricomycetes</taxon>
        <taxon>Agaricomycetidae</taxon>
        <taxon>Boletales</taxon>
        <taxon>Coniophorineae</taxon>
        <taxon>Hygrophoropsidaceae</taxon>
        <taxon>Hygrophoropsis</taxon>
    </lineage>
</organism>
<keyword evidence="2" id="KW-1185">Reference proteome</keyword>
<sequence length="77" mass="8084">MAAVAILSFLGVCFCRRRSQPVVNPLAPRVSTDDSDDPDDPPTFPRTPAPLPQNSEGGNGISEAIAGRSQYTSAPEA</sequence>
<gene>
    <name evidence="1" type="ORF">BJ138DRAFT_1165332</name>
</gene>